<keyword evidence="4" id="KW-0479">Metal-binding</keyword>
<organism evidence="19">
    <name type="scientific">Streptomyces sp. NBC_00180</name>
    <dbReference type="NCBI Taxonomy" id="2903632"/>
    <lineage>
        <taxon>Bacteria</taxon>
        <taxon>Bacillati</taxon>
        <taxon>Actinomycetota</taxon>
        <taxon>Actinomycetes</taxon>
        <taxon>Kitasatosporales</taxon>
        <taxon>Streptomycetaceae</taxon>
        <taxon>Streptomyces</taxon>
    </lineage>
</organism>
<feature type="compositionally biased region" description="Polar residues" evidence="16">
    <location>
        <begin position="274"/>
        <end position="284"/>
    </location>
</feature>
<evidence type="ECO:0000313" key="19">
    <source>
        <dbReference type="EMBL" id="WTP87534.1"/>
    </source>
</evidence>
<evidence type="ECO:0000256" key="5">
    <source>
        <dbReference type="ARBA" id="ARBA00022741"/>
    </source>
</evidence>
<reference evidence="19" key="1">
    <citation type="submission" date="2022-10" db="EMBL/GenBank/DDBJ databases">
        <title>The complete genomes of actinobacterial strains from the NBC collection.</title>
        <authorList>
            <person name="Joergensen T.S."/>
            <person name="Alvarez Arevalo M."/>
            <person name="Sterndorff E.B."/>
            <person name="Faurdal D."/>
            <person name="Vuksanovic O."/>
            <person name="Mourched A.-S."/>
            <person name="Charusanti P."/>
            <person name="Shaw S."/>
            <person name="Blin K."/>
            <person name="Weber T."/>
        </authorList>
    </citation>
    <scope>NUCLEOTIDE SEQUENCE</scope>
    <source>
        <strain evidence="19">NBC 00180</strain>
    </source>
</reference>
<evidence type="ECO:0000256" key="8">
    <source>
        <dbReference type="ARBA" id="ARBA00022840"/>
    </source>
</evidence>
<evidence type="ECO:0000256" key="6">
    <source>
        <dbReference type="ARBA" id="ARBA00022777"/>
    </source>
</evidence>
<evidence type="ECO:0000256" key="15">
    <source>
        <dbReference type="ARBA" id="ARBA00081350"/>
    </source>
</evidence>
<dbReference type="Pfam" id="PF08448">
    <property type="entry name" value="PAS_4"/>
    <property type="match status" value="1"/>
</dbReference>
<dbReference type="EMBL" id="CP108140">
    <property type="protein sequence ID" value="WTP87534.1"/>
    <property type="molecule type" value="Genomic_DNA"/>
</dbReference>
<dbReference type="SMART" id="SM00331">
    <property type="entry name" value="PP2C_SIG"/>
    <property type="match status" value="1"/>
</dbReference>
<dbReference type="InterPro" id="IPR035965">
    <property type="entry name" value="PAS-like_dom_sf"/>
</dbReference>
<dbReference type="CDD" id="cd00130">
    <property type="entry name" value="PAS"/>
    <property type="match status" value="2"/>
</dbReference>
<name>A0AAU1I1C0_9ACTN</name>
<keyword evidence="11" id="KW-0464">Manganese</keyword>
<feature type="region of interest" description="Disordered" evidence="16">
    <location>
        <begin position="1307"/>
        <end position="1330"/>
    </location>
</feature>
<keyword evidence="5" id="KW-0547">Nucleotide-binding</keyword>
<feature type="compositionally biased region" description="Low complexity" evidence="16">
    <location>
        <begin position="368"/>
        <end position="430"/>
    </location>
</feature>
<dbReference type="SUPFAM" id="SSF81606">
    <property type="entry name" value="PP2C-like"/>
    <property type="match status" value="1"/>
</dbReference>
<evidence type="ECO:0000256" key="1">
    <source>
        <dbReference type="ARBA" id="ARBA00013081"/>
    </source>
</evidence>
<dbReference type="InterPro" id="IPR013655">
    <property type="entry name" value="PAS_fold_3"/>
</dbReference>
<dbReference type="Gene3D" id="3.30.450.20">
    <property type="entry name" value="PAS domain"/>
    <property type="match status" value="2"/>
</dbReference>
<dbReference type="GO" id="GO:0046872">
    <property type="term" value="F:metal ion binding"/>
    <property type="evidence" value="ECO:0007669"/>
    <property type="project" value="UniProtKB-KW"/>
</dbReference>
<dbReference type="FunFam" id="3.30.565.10:FF:000028">
    <property type="entry name" value="PAS sensor protein"/>
    <property type="match status" value="1"/>
</dbReference>
<evidence type="ECO:0000256" key="3">
    <source>
        <dbReference type="ARBA" id="ARBA00022679"/>
    </source>
</evidence>
<dbReference type="PANTHER" id="PTHR43156:SF2">
    <property type="entry name" value="STAGE II SPORULATION PROTEIN E"/>
    <property type="match status" value="1"/>
</dbReference>
<dbReference type="InterPro" id="IPR000014">
    <property type="entry name" value="PAS"/>
</dbReference>
<dbReference type="Gene3D" id="3.30.450.40">
    <property type="match status" value="1"/>
</dbReference>
<dbReference type="FunFam" id="3.60.40.10:FF:000005">
    <property type="entry name" value="Serine/threonine protein phosphatase"/>
    <property type="match status" value="1"/>
</dbReference>
<proteinExistence type="predicted"/>
<accession>A0AAU1I1C0</accession>
<dbReference type="GO" id="GO:0016301">
    <property type="term" value="F:kinase activity"/>
    <property type="evidence" value="ECO:0007669"/>
    <property type="project" value="UniProtKB-KW"/>
</dbReference>
<dbReference type="InterPro" id="IPR003018">
    <property type="entry name" value="GAF"/>
</dbReference>
<evidence type="ECO:0000256" key="11">
    <source>
        <dbReference type="ARBA" id="ARBA00023211"/>
    </source>
</evidence>
<evidence type="ECO:0000256" key="9">
    <source>
        <dbReference type="ARBA" id="ARBA00022842"/>
    </source>
</evidence>
<dbReference type="PROSITE" id="PS50113">
    <property type="entry name" value="PAC"/>
    <property type="match status" value="1"/>
</dbReference>
<keyword evidence="2" id="KW-0597">Phosphoprotein</keyword>
<dbReference type="InterPro" id="IPR000700">
    <property type="entry name" value="PAS-assoc_C"/>
</dbReference>
<dbReference type="InterPro" id="IPR001610">
    <property type="entry name" value="PAC"/>
</dbReference>
<evidence type="ECO:0000256" key="4">
    <source>
        <dbReference type="ARBA" id="ARBA00022723"/>
    </source>
</evidence>
<dbReference type="InterPro" id="IPR036890">
    <property type="entry name" value="HATPase_C_sf"/>
</dbReference>
<dbReference type="PROSITE" id="PS50112">
    <property type="entry name" value="PAS"/>
    <property type="match status" value="2"/>
</dbReference>
<gene>
    <name evidence="19" type="ORF">OG477_20120</name>
</gene>
<dbReference type="NCBIfam" id="TIGR00229">
    <property type="entry name" value="sensory_box"/>
    <property type="match status" value="1"/>
</dbReference>
<evidence type="ECO:0000259" key="18">
    <source>
        <dbReference type="PROSITE" id="PS50113"/>
    </source>
</evidence>
<dbReference type="InterPro" id="IPR013656">
    <property type="entry name" value="PAS_4"/>
</dbReference>
<dbReference type="Gene3D" id="3.30.565.10">
    <property type="entry name" value="Histidine kinase-like ATPase, C-terminal domain"/>
    <property type="match status" value="1"/>
</dbReference>
<dbReference type="PANTHER" id="PTHR43156">
    <property type="entry name" value="STAGE II SPORULATION PROTEIN E-RELATED"/>
    <property type="match status" value="1"/>
</dbReference>
<keyword evidence="10" id="KW-0904">Protein phosphatase</keyword>
<keyword evidence="6" id="KW-0418">Kinase</keyword>
<protein>
    <recommendedName>
        <fullName evidence="1">protein-serine/threonine phosphatase</fullName>
        <ecNumber evidence="1">3.1.3.16</ecNumber>
    </recommendedName>
    <alternativeName>
        <fullName evidence="15">Protein-serine/threonine phosphatase</fullName>
    </alternativeName>
    <alternativeName>
        <fullName evidence="14">Serine/threonine-protein kinase</fullName>
    </alternativeName>
</protein>
<feature type="domain" description="PAC" evidence="18">
    <location>
        <begin position="585"/>
        <end position="637"/>
    </location>
</feature>
<feature type="domain" description="PAS" evidence="17">
    <location>
        <begin position="510"/>
        <end position="582"/>
    </location>
</feature>
<dbReference type="EC" id="3.1.3.16" evidence="1"/>
<feature type="domain" description="PAS" evidence="17">
    <location>
        <begin position="631"/>
        <end position="676"/>
    </location>
</feature>
<feature type="region of interest" description="Disordered" evidence="16">
    <location>
        <begin position="217"/>
        <end position="447"/>
    </location>
</feature>
<dbReference type="Pfam" id="PF13185">
    <property type="entry name" value="GAF_2"/>
    <property type="match status" value="1"/>
</dbReference>
<comment type="function">
    <text evidence="13">Primarily acts as an independent SigF regulator that is sensitive to the osmosensory signal, mediating the cross talk of PknD with the SigF regulon. Possesses both phosphatase and kinase activities. The kinase domain functions as a classic anti-sigma factor-like kinase to phosphorylate the anti-anti-sigma factor domain at the canonical regulatory site, and the phosphatase domain antagonizes this activity.</text>
</comment>
<evidence type="ECO:0000256" key="10">
    <source>
        <dbReference type="ARBA" id="ARBA00022912"/>
    </source>
</evidence>
<feature type="region of interest" description="Disordered" evidence="16">
    <location>
        <begin position="165"/>
        <end position="195"/>
    </location>
</feature>
<keyword evidence="7" id="KW-0378">Hydrolase</keyword>
<evidence type="ECO:0000256" key="14">
    <source>
        <dbReference type="ARBA" id="ARBA00075117"/>
    </source>
</evidence>
<sequence>MNARLALLGTVAPGVAESEVFRLALQHAVGELGALGGMIHLRGPMSALRLVSTAGLPPALTRAWEIIDQEGPLAPSHALHEGNGVWVPLSAAEGNGEWVPLSPAEGNGEWVPLSPAEGNGEWVPLSPAEGNGEWVPLSPAEGNGEWVPLSPAEGNGEWVPLSPAEGNGEWVPLSPAEGNGEWVPLSPAEGNGEWVPLSPAERAEALGGASSFAGEATGFAGTGTGSPGMGTGTSGTADGTPAAAAGSPGTGTATPNATTSTSETAGDTPGGASDSPSTATGTSETAHGTPAAAAGSPGTGTGTSGTPSDTPAAANGSPSTGTATPNATTSTSETAHGTPAAAAGSPGSGTGTSGTPSDTPAAANGSPGTATDTSGTANGTSGTASDTPGAATPTSGAATDTPSAATPAPIGATDAPIATTHTPIAATDPHGTATDPPNTATPWPGTGLAALPLFSGRRSIGALTVLMGDGGEPSPEQWEFLRAVIAWTEDRMVQAPPPAGPSHPTRPEQNGGRLRQALKEVSVGSWDWNIRTGELLWDEAALELYGTRPEDYVGRVENWMRCVHPDDLAPTLALVDRAIREHGVFEAEYRVRKLDGAWGWTQARGRATYDDDGEPHRMIGVGWDSNEPRSARDALGRALRHMSDGFLAMDDDWRITFANVEAERTLGYSEEELFGRLLWDLPAAEQVPGLEIRCRQAAAAEKSVSFDVRLPNGRLCHLRLVPGPDGRTIYFTDVTERRRLEEERRSAERAATERAARIAELTAALAKATTSKDVVDAVARRVLPPFEATGLVVQAVEGDRLHTVGSVGYPEDVLTVLDGRERTEPSPLWDAILTGTPLFMSSPREFADRYPELADLPARADKQAWALLPLTASGHTFGICAVTFDHPRRLTHEERTLLTATSALVAQALERARLFDAEHTRSRELQRSLLPRDLPAVPACTAAARYLPAGPSMDVGGDWYDIIPLSGGQVALVVGDVMGHGLPEAATMGRLRTAVHTLADLELPPDEIMSHLNDIVGGMGEESYVTCLYALYDSTTRICSIAGAGHPPPALLHPDGTVVFPSLSADPPLGAAEPPFETTEIPVPEGSVLVLYTDGLVESSKREMDEGMAALADVLRSSHTDGTAKDLEQLCERVTSALLPDDHQAPDDAAFLLARLHALPATRMASWPLPDDPRAAGQARGLIRRQLAAWGLDDLAPTTELLASELVGNVIRHAKGPLRLRLLHGAELICEVFDGSLTMPRIRRATETDEGGRGLQLVTALSQRWGTRYTATGKCIWTEQALQPAADPLERMFLDVAGLPELLGLSEPPGAAGAAGAVRDQEDPPTAGVR</sequence>
<evidence type="ECO:0000259" key="17">
    <source>
        <dbReference type="PROSITE" id="PS50112"/>
    </source>
</evidence>
<dbReference type="Pfam" id="PF08447">
    <property type="entry name" value="PAS_3"/>
    <property type="match status" value="1"/>
</dbReference>
<dbReference type="GO" id="GO:0004722">
    <property type="term" value="F:protein serine/threonine phosphatase activity"/>
    <property type="evidence" value="ECO:0007669"/>
    <property type="project" value="UniProtKB-EC"/>
</dbReference>
<dbReference type="InterPro" id="IPR052016">
    <property type="entry name" value="Bact_Sigma-Reg"/>
</dbReference>
<evidence type="ECO:0000256" key="2">
    <source>
        <dbReference type="ARBA" id="ARBA00022553"/>
    </source>
</evidence>
<keyword evidence="9" id="KW-0460">Magnesium</keyword>
<evidence type="ECO:0000256" key="7">
    <source>
        <dbReference type="ARBA" id="ARBA00022801"/>
    </source>
</evidence>
<dbReference type="SMART" id="SM00065">
    <property type="entry name" value="GAF"/>
    <property type="match status" value="1"/>
</dbReference>
<dbReference type="InterPro" id="IPR029016">
    <property type="entry name" value="GAF-like_dom_sf"/>
</dbReference>
<dbReference type="CDD" id="cd16936">
    <property type="entry name" value="HATPase_RsbW-like"/>
    <property type="match status" value="1"/>
</dbReference>
<dbReference type="SMART" id="SM00091">
    <property type="entry name" value="PAS"/>
    <property type="match status" value="2"/>
</dbReference>
<keyword evidence="8" id="KW-0067">ATP-binding</keyword>
<evidence type="ECO:0000256" key="16">
    <source>
        <dbReference type="SAM" id="MobiDB-lite"/>
    </source>
</evidence>
<dbReference type="Gene3D" id="3.60.40.10">
    <property type="entry name" value="PPM-type phosphatase domain"/>
    <property type="match status" value="1"/>
</dbReference>
<dbReference type="SUPFAM" id="SSF55781">
    <property type="entry name" value="GAF domain-like"/>
    <property type="match status" value="1"/>
</dbReference>
<dbReference type="InterPro" id="IPR036457">
    <property type="entry name" value="PPM-type-like_dom_sf"/>
</dbReference>
<dbReference type="InterPro" id="IPR001932">
    <property type="entry name" value="PPM-type_phosphatase-like_dom"/>
</dbReference>
<feature type="compositionally biased region" description="Gly residues" evidence="16">
    <location>
        <begin position="220"/>
        <end position="233"/>
    </location>
</feature>
<dbReference type="Pfam" id="PF07228">
    <property type="entry name" value="SpoIIE"/>
    <property type="match status" value="1"/>
</dbReference>
<comment type="catalytic activity">
    <reaction evidence="12">
        <text>O-phospho-L-seryl-[protein] + H2O = L-seryl-[protein] + phosphate</text>
        <dbReference type="Rhea" id="RHEA:20629"/>
        <dbReference type="Rhea" id="RHEA-COMP:9863"/>
        <dbReference type="Rhea" id="RHEA-COMP:11604"/>
        <dbReference type="ChEBI" id="CHEBI:15377"/>
        <dbReference type="ChEBI" id="CHEBI:29999"/>
        <dbReference type="ChEBI" id="CHEBI:43474"/>
        <dbReference type="ChEBI" id="CHEBI:83421"/>
        <dbReference type="EC" id="3.1.3.16"/>
    </reaction>
</comment>
<dbReference type="GO" id="GO:0005524">
    <property type="term" value="F:ATP binding"/>
    <property type="evidence" value="ECO:0007669"/>
    <property type="project" value="UniProtKB-KW"/>
</dbReference>
<evidence type="ECO:0000256" key="13">
    <source>
        <dbReference type="ARBA" id="ARBA00056274"/>
    </source>
</evidence>
<dbReference type="SMART" id="SM00086">
    <property type="entry name" value="PAC"/>
    <property type="match status" value="1"/>
</dbReference>
<feature type="compositionally biased region" description="Low complexity" evidence="16">
    <location>
        <begin position="304"/>
        <end position="345"/>
    </location>
</feature>
<keyword evidence="3" id="KW-0808">Transferase</keyword>
<evidence type="ECO:0000256" key="12">
    <source>
        <dbReference type="ARBA" id="ARBA00047761"/>
    </source>
</evidence>
<feature type="compositionally biased region" description="Low complexity" evidence="16">
    <location>
        <begin position="234"/>
        <end position="265"/>
    </location>
</feature>
<feature type="compositionally biased region" description="Low complexity" evidence="16">
    <location>
        <begin position="285"/>
        <end position="296"/>
    </location>
</feature>
<dbReference type="SUPFAM" id="SSF55785">
    <property type="entry name" value="PYP-like sensor domain (PAS domain)"/>
    <property type="match status" value="2"/>
</dbReference>
<feature type="compositionally biased region" description="Low complexity" evidence="16">
    <location>
        <begin position="1307"/>
        <end position="1317"/>
    </location>
</feature>